<keyword evidence="2" id="KW-0732">Signal</keyword>
<dbReference type="PROSITE" id="PS51257">
    <property type="entry name" value="PROKAR_LIPOPROTEIN"/>
    <property type="match status" value="1"/>
</dbReference>
<reference evidence="3" key="2">
    <citation type="submission" date="2020-09" db="EMBL/GenBank/DDBJ databases">
        <authorList>
            <person name="Sun Q."/>
            <person name="Kim S."/>
        </authorList>
    </citation>
    <scope>NUCLEOTIDE SEQUENCE</scope>
    <source>
        <strain evidence="3">KCTC 22164</strain>
    </source>
</reference>
<feature type="region of interest" description="Disordered" evidence="1">
    <location>
        <begin position="32"/>
        <end position="58"/>
    </location>
</feature>
<dbReference type="InterPro" id="IPR011042">
    <property type="entry name" value="6-blade_b-propeller_TolB-like"/>
</dbReference>
<dbReference type="InterPro" id="IPR011048">
    <property type="entry name" value="Haem_d1_sf"/>
</dbReference>
<organism evidence="3 4">
    <name type="scientific">Alteromonas halophila</name>
    <dbReference type="NCBI Taxonomy" id="516698"/>
    <lineage>
        <taxon>Bacteria</taxon>
        <taxon>Pseudomonadati</taxon>
        <taxon>Pseudomonadota</taxon>
        <taxon>Gammaproteobacteria</taxon>
        <taxon>Alteromonadales</taxon>
        <taxon>Alteromonadaceae</taxon>
        <taxon>Alteromonas/Salinimonas group</taxon>
        <taxon>Alteromonas</taxon>
    </lineage>
</organism>
<dbReference type="SUPFAM" id="SSF51004">
    <property type="entry name" value="C-terminal (heme d1) domain of cytochrome cd1-nitrite reductase"/>
    <property type="match status" value="1"/>
</dbReference>
<gene>
    <name evidence="3" type="ORF">GCM10007391_11840</name>
</gene>
<dbReference type="EMBL" id="BMXP01000002">
    <property type="protein sequence ID" value="GGW80534.1"/>
    <property type="molecule type" value="Genomic_DNA"/>
</dbReference>
<evidence type="ECO:0000256" key="2">
    <source>
        <dbReference type="SAM" id="SignalP"/>
    </source>
</evidence>
<comment type="caution">
    <text evidence="3">The sequence shown here is derived from an EMBL/GenBank/DDBJ whole genome shotgun (WGS) entry which is preliminary data.</text>
</comment>
<evidence type="ECO:0000256" key="1">
    <source>
        <dbReference type="SAM" id="MobiDB-lite"/>
    </source>
</evidence>
<reference evidence="3" key="1">
    <citation type="journal article" date="2014" name="Int. J. Syst. Evol. Microbiol.">
        <title>Complete genome sequence of Corynebacterium casei LMG S-19264T (=DSM 44701T), isolated from a smear-ripened cheese.</title>
        <authorList>
            <consortium name="US DOE Joint Genome Institute (JGI-PGF)"/>
            <person name="Walter F."/>
            <person name="Albersmeier A."/>
            <person name="Kalinowski J."/>
            <person name="Ruckert C."/>
        </authorList>
    </citation>
    <scope>NUCLEOTIDE SEQUENCE</scope>
    <source>
        <strain evidence="3">KCTC 22164</strain>
    </source>
</reference>
<evidence type="ECO:0000313" key="3">
    <source>
        <dbReference type="EMBL" id="GGW80534.1"/>
    </source>
</evidence>
<dbReference type="AlphaFoldDB" id="A0A918MWT5"/>
<feature type="compositionally biased region" description="Low complexity" evidence="1">
    <location>
        <begin position="34"/>
        <end position="56"/>
    </location>
</feature>
<accession>A0A918MWT5</accession>
<feature type="chain" id="PRO_5037640669" description="NHL repeat containing protein" evidence="2">
    <location>
        <begin position="18"/>
        <end position="692"/>
    </location>
</feature>
<sequence>MKILSSQRKPVMMSAIAASLVLILSGCSGDDGDTGPAGPAGADGADGAPGDEGTPGFAAGRFLIANNGDDNRGTVDLVDQNIAPLNRATTGANEGIALNNAGDLWQAGDAQQGMLRTMCSFTDRTGGMFSDSRDRMIAGSQTGLTNPKGIAVAQQSGMIFAADFNGMRISVFGSQAAGNVAPVAEIMTPVKPWDVAYDENADRLFVALTDGSVAVYDDVMMSDYAPSVMRQIVPADSDGNQLSVNMHGIVYDEDSDRLVLSDVGDAAVADDGQLFVINNASMADGNVEPHRTIGGPDSMLGNPVDIILSGTTLRVAEKSNDAILTFTNIFSGESGDMAPALSVAQSKPESLAEVMEHEPRNDISDTALTSMVVQGVSVSSNPSSDGATTGQIAQFSSVLNSQLHSFDASMSIESTTYDTAGNGYTTFADADSGSGGILVLNRAASNRTGGMYSSSQDRMIMGSNTGLVTPKGLDVASDKGLVFVAEFSADAAAIQVFSRCASGNVMPVLTMTMSGGARPWDVDYDASTDRAYVALTNGTVAVFDEVTRRMQGGESSITGEDRLITPAMAGTAIAAPTNIHGIDYDAQSDALVITDVGSASVADDGKLYVIPGASMAQGLTDMTVSVSGPASMLGNPVDVMLSNGHAYVAEKSNNMVMRFDNILNSAGGDIAPGYSVSYTAPESVAVLPAYFW</sequence>
<feature type="signal peptide" evidence="2">
    <location>
        <begin position="1"/>
        <end position="17"/>
    </location>
</feature>
<keyword evidence="4" id="KW-1185">Reference proteome</keyword>
<dbReference type="Gene3D" id="2.120.10.30">
    <property type="entry name" value="TolB, C-terminal domain"/>
    <property type="match status" value="1"/>
</dbReference>
<protein>
    <recommendedName>
        <fullName evidence="5">NHL repeat containing protein</fullName>
    </recommendedName>
</protein>
<proteinExistence type="predicted"/>
<evidence type="ECO:0008006" key="5">
    <source>
        <dbReference type="Google" id="ProtNLM"/>
    </source>
</evidence>
<dbReference type="SUPFAM" id="SSF63825">
    <property type="entry name" value="YWTD domain"/>
    <property type="match status" value="1"/>
</dbReference>
<name>A0A918MWT5_9ALTE</name>
<dbReference type="RefSeq" id="WP_189404332.1">
    <property type="nucleotide sequence ID" value="NZ_BMXP01000002.1"/>
</dbReference>
<dbReference type="Proteomes" id="UP000631300">
    <property type="component" value="Unassembled WGS sequence"/>
</dbReference>
<evidence type="ECO:0000313" key="4">
    <source>
        <dbReference type="Proteomes" id="UP000631300"/>
    </source>
</evidence>